<feature type="transmembrane region" description="Helical" evidence="6">
    <location>
        <begin position="501"/>
        <end position="524"/>
    </location>
</feature>
<dbReference type="Proteomes" id="UP001174694">
    <property type="component" value="Unassembled WGS sequence"/>
</dbReference>
<feature type="transmembrane region" description="Helical" evidence="6">
    <location>
        <begin position="197"/>
        <end position="219"/>
    </location>
</feature>
<feature type="transmembrane region" description="Helical" evidence="6">
    <location>
        <begin position="231"/>
        <end position="254"/>
    </location>
</feature>
<dbReference type="InterPro" id="IPR020846">
    <property type="entry name" value="MFS_dom"/>
</dbReference>
<dbReference type="EMBL" id="JANBVO010000079">
    <property type="protein sequence ID" value="KAJ9130780.1"/>
    <property type="molecule type" value="Genomic_DNA"/>
</dbReference>
<feature type="domain" description="Major facilitator superfamily (MFS) profile" evidence="7">
    <location>
        <begin position="43"/>
        <end position="529"/>
    </location>
</feature>
<dbReference type="InterPro" id="IPR011701">
    <property type="entry name" value="MFS"/>
</dbReference>
<dbReference type="InterPro" id="IPR036259">
    <property type="entry name" value="MFS_trans_sf"/>
</dbReference>
<comment type="caution">
    <text evidence="8">The sequence shown here is derived from an EMBL/GenBank/DDBJ whole genome shotgun (WGS) entry which is preliminary data.</text>
</comment>
<feature type="transmembrane region" description="Helical" evidence="6">
    <location>
        <begin position="296"/>
        <end position="322"/>
    </location>
</feature>
<sequence length="596" mass="63970">MGFLGRDARERKLEQPAVSVELVDESLCEEAPGWKPSTHELLVMLTLSVVSFMVALDACIIVTSLSSIVIDLGGDSTQGFWVGTAYLLANAVSMPFLAAISDIFGRPILLVASILFFTVGSAMCCSAHTMGVLLAGRSVQGIGGGGIIVLSLVIFTDIVPLRYRPKWYGTVQGAWGLGNCIGPIVGGAIAQNTSWRWVFYIMFPFCGFGLATIPFLLTLKPRTETMGEKLARVDWIGGFIFVSSATSFLIAISWGGSQFPWNSAQTLAPLIIGAFGLGGTYAWERYGAREPFLRHSLFNSISAVATFFCAAAQGLVIFGQLYYVPFYFLSILAYSPVKTGLALFPVAFTLVPGSILTGVLVTRFNNFRVPIWVGWVVLTAGCGATVAWGRDTSVAVWVVTLVVLGLGHGAILNAQNFACQAMCADGEEGSAAAMYGFLRHFSTALGVGVGGSTFQNVMARRLRALNLPAAIARDAEAFVPRLLAMPRGDATRWRIEGAYVAGFRGVFAVYLGVSGLALLLSLAIRHFDMNKEIGTEHTLEGNRFARMVDQRLGSGGRSVSPTLVDESEREAEAKRDSLAPRSPVMRKATPEPYVGT</sequence>
<dbReference type="Gene3D" id="1.20.1250.20">
    <property type="entry name" value="MFS general substrate transporter like domains"/>
    <property type="match status" value="1"/>
</dbReference>
<evidence type="ECO:0000256" key="4">
    <source>
        <dbReference type="ARBA" id="ARBA00023136"/>
    </source>
</evidence>
<evidence type="ECO:0000256" key="5">
    <source>
        <dbReference type="SAM" id="MobiDB-lite"/>
    </source>
</evidence>
<dbReference type="GO" id="GO:0022857">
    <property type="term" value="F:transmembrane transporter activity"/>
    <property type="evidence" value="ECO:0007669"/>
    <property type="project" value="InterPro"/>
</dbReference>
<feature type="transmembrane region" description="Helical" evidence="6">
    <location>
        <begin position="342"/>
        <end position="362"/>
    </location>
</feature>
<dbReference type="Pfam" id="PF07690">
    <property type="entry name" value="MFS_1"/>
    <property type="match status" value="1"/>
</dbReference>
<comment type="subcellular location">
    <subcellularLocation>
        <location evidence="1">Membrane</location>
        <topology evidence="1">Multi-pass membrane protein</topology>
    </subcellularLocation>
</comment>
<evidence type="ECO:0000256" key="6">
    <source>
        <dbReference type="SAM" id="Phobius"/>
    </source>
</evidence>
<name>A0AA38RAE4_9PEZI</name>
<evidence type="ECO:0000259" key="7">
    <source>
        <dbReference type="PROSITE" id="PS50850"/>
    </source>
</evidence>
<feature type="transmembrane region" description="Helical" evidence="6">
    <location>
        <begin position="173"/>
        <end position="191"/>
    </location>
</feature>
<feature type="region of interest" description="Disordered" evidence="5">
    <location>
        <begin position="552"/>
        <end position="596"/>
    </location>
</feature>
<gene>
    <name evidence="8" type="ORF">NKR23_g12028</name>
</gene>
<organism evidence="8 9">
    <name type="scientific">Pleurostoma richardsiae</name>
    <dbReference type="NCBI Taxonomy" id="41990"/>
    <lineage>
        <taxon>Eukaryota</taxon>
        <taxon>Fungi</taxon>
        <taxon>Dikarya</taxon>
        <taxon>Ascomycota</taxon>
        <taxon>Pezizomycotina</taxon>
        <taxon>Sordariomycetes</taxon>
        <taxon>Sordariomycetidae</taxon>
        <taxon>Calosphaeriales</taxon>
        <taxon>Pleurostomataceae</taxon>
        <taxon>Pleurostoma</taxon>
    </lineage>
</organism>
<feature type="transmembrane region" description="Helical" evidence="6">
    <location>
        <begin position="41"/>
        <end position="68"/>
    </location>
</feature>
<keyword evidence="4 6" id="KW-0472">Membrane</keyword>
<dbReference type="PANTHER" id="PTHR23501:SF94">
    <property type="entry name" value="MAJOR FACILITATOR SUPERFAMILY (MFS) PROFILE DOMAIN-CONTAINING PROTEIN"/>
    <property type="match status" value="1"/>
</dbReference>
<evidence type="ECO:0000313" key="9">
    <source>
        <dbReference type="Proteomes" id="UP001174694"/>
    </source>
</evidence>
<evidence type="ECO:0000256" key="1">
    <source>
        <dbReference type="ARBA" id="ARBA00004141"/>
    </source>
</evidence>
<feature type="transmembrane region" description="Helical" evidence="6">
    <location>
        <begin position="394"/>
        <end position="412"/>
    </location>
</feature>
<feature type="transmembrane region" description="Helical" evidence="6">
    <location>
        <begin position="141"/>
        <end position="161"/>
    </location>
</feature>
<keyword evidence="3 6" id="KW-1133">Transmembrane helix</keyword>
<dbReference type="GO" id="GO:0005886">
    <property type="term" value="C:plasma membrane"/>
    <property type="evidence" value="ECO:0007669"/>
    <property type="project" value="TreeGrafter"/>
</dbReference>
<feature type="transmembrane region" description="Helical" evidence="6">
    <location>
        <begin position="108"/>
        <end position="135"/>
    </location>
</feature>
<protein>
    <submittedName>
        <fullName evidence="8">Major facilitator superfamily transporter</fullName>
    </submittedName>
</protein>
<feature type="transmembrane region" description="Helical" evidence="6">
    <location>
        <begin position="266"/>
        <end position="284"/>
    </location>
</feature>
<evidence type="ECO:0000313" key="8">
    <source>
        <dbReference type="EMBL" id="KAJ9130780.1"/>
    </source>
</evidence>
<dbReference type="Gene3D" id="1.20.1720.10">
    <property type="entry name" value="Multidrug resistance protein D"/>
    <property type="match status" value="1"/>
</dbReference>
<evidence type="ECO:0000256" key="3">
    <source>
        <dbReference type="ARBA" id="ARBA00022989"/>
    </source>
</evidence>
<evidence type="ECO:0000256" key="2">
    <source>
        <dbReference type="ARBA" id="ARBA00022692"/>
    </source>
</evidence>
<feature type="transmembrane region" description="Helical" evidence="6">
    <location>
        <begin position="80"/>
        <end position="101"/>
    </location>
</feature>
<dbReference type="PROSITE" id="PS50850">
    <property type="entry name" value="MFS"/>
    <property type="match status" value="1"/>
</dbReference>
<reference evidence="8" key="1">
    <citation type="submission" date="2022-07" db="EMBL/GenBank/DDBJ databases">
        <title>Fungi with potential for degradation of polypropylene.</title>
        <authorList>
            <person name="Gostincar C."/>
        </authorList>
    </citation>
    <scope>NUCLEOTIDE SEQUENCE</scope>
    <source>
        <strain evidence="8">EXF-13308</strain>
    </source>
</reference>
<accession>A0AA38RAE4</accession>
<keyword evidence="9" id="KW-1185">Reference proteome</keyword>
<keyword evidence="2 6" id="KW-0812">Transmembrane</keyword>
<dbReference type="PRINTS" id="PR01036">
    <property type="entry name" value="TCRTETB"/>
</dbReference>
<dbReference type="PANTHER" id="PTHR23501">
    <property type="entry name" value="MAJOR FACILITATOR SUPERFAMILY"/>
    <property type="match status" value="1"/>
</dbReference>
<proteinExistence type="predicted"/>
<dbReference type="AlphaFoldDB" id="A0AA38RAE4"/>
<feature type="transmembrane region" description="Helical" evidence="6">
    <location>
        <begin position="369"/>
        <end position="388"/>
    </location>
</feature>
<dbReference type="SUPFAM" id="SSF103473">
    <property type="entry name" value="MFS general substrate transporter"/>
    <property type="match status" value="1"/>
</dbReference>